<dbReference type="PANTHER" id="PTHR12475">
    <property type="match status" value="1"/>
</dbReference>
<comment type="caution">
    <text evidence="1">The sequence shown here is derived from an EMBL/GenBank/DDBJ whole genome shotgun (WGS) entry which is preliminary data.</text>
</comment>
<name>A0A840RBB4_9NEIS</name>
<protein>
    <submittedName>
        <fullName evidence="1">Acyl-CoA thioesterase FadM</fullName>
    </submittedName>
</protein>
<gene>
    <name evidence="1" type="ORF">HNQ50_000350</name>
</gene>
<sequence>MNLYLRLLWLMLFGRRRSACPTLGPCRTPYQVYPNDLDIFRHVNNGRYFTMLDLARVDLMQRSGLAAKVAEAGWFPVVAMETMHFRKALKLWQRFEVQTVVVGWDDKSIYLEHRVERKGETIGIAYIRARFLRKTGGSVGTQELMVLGGITHPSPPLPDWLANWGNALSEVE</sequence>
<keyword evidence="2" id="KW-1185">Reference proteome</keyword>
<dbReference type="EMBL" id="JACHHN010000001">
    <property type="protein sequence ID" value="MBB5189640.1"/>
    <property type="molecule type" value="Genomic_DNA"/>
</dbReference>
<dbReference type="CDD" id="cd00586">
    <property type="entry name" value="4HBT"/>
    <property type="match status" value="1"/>
</dbReference>
<organism evidence="1 2">
    <name type="scientific">Silvimonas terrae</name>
    <dbReference type="NCBI Taxonomy" id="300266"/>
    <lineage>
        <taxon>Bacteria</taxon>
        <taxon>Pseudomonadati</taxon>
        <taxon>Pseudomonadota</taxon>
        <taxon>Betaproteobacteria</taxon>
        <taxon>Neisseriales</taxon>
        <taxon>Chitinibacteraceae</taxon>
        <taxon>Silvimonas</taxon>
    </lineage>
</organism>
<dbReference type="Gene3D" id="3.10.129.10">
    <property type="entry name" value="Hotdog Thioesterase"/>
    <property type="match status" value="1"/>
</dbReference>
<dbReference type="AlphaFoldDB" id="A0A840RBB4"/>
<accession>A0A840RBB4</accession>
<evidence type="ECO:0000313" key="2">
    <source>
        <dbReference type="Proteomes" id="UP000543030"/>
    </source>
</evidence>
<dbReference type="InterPro" id="IPR029069">
    <property type="entry name" value="HotDog_dom_sf"/>
</dbReference>
<dbReference type="InterPro" id="IPR051490">
    <property type="entry name" value="THEM6_lcsJ_thioesterase"/>
</dbReference>
<evidence type="ECO:0000313" key="1">
    <source>
        <dbReference type="EMBL" id="MBB5189640.1"/>
    </source>
</evidence>
<dbReference type="SUPFAM" id="SSF54637">
    <property type="entry name" value="Thioesterase/thiol ester dehydrase-isomerase"/>
    <property type="match status" value="1"/>
</dbReference>
<dbReference type="PANTHER" id="PTHR12475:SF4">
    <property type="entry name" value="PROTEIN THEM6"/>
    <property type="match status" value="1"/>
</dbReference>
<reference evidence="1 2" key="1">
    <citation type="submission" date="2020-08" db="EMBL/GenBank/DDBJ databases">
        <title>Genomic Encyclopedia of Type Strains, Phase IV (KMG-IV): sequencing the most valuable type-strain genomes for metagenomic binning, comparative biology and taxonomic classification.</title>
        <authorList>
            <person name="Goeker M."/>
        </authorList>
    </citation>
    <scope>NUCLEOTIDE SEQUENCE [LARGE SCALE GENOMIC DNA]</scope>
    <source>
        <strain evidence="1 2">DSM 18233</strain>
    </source>
</reference>
<dbReference type="RefSeq" id="WP_184096910.1">
    <property type="nucleotide sequence ID" value="NZ_JACHHN010000001.1"/>
</dbReference>
<proteinExistence type="predicted"/>
<dbReference type="Proteomes" id="UP000543030">
    <property type="component" value="Unassembled WGS sequence"/>
</dbReference>
<dbReference type="Pfam" id="PF13279">
    <property type="entry name" value="4HBT_2"/>
    <property type="match status" value="1"/>
</dbReference>